<evidence type="ECO:0000259" key="1">
    <source>
        <dbReference type="Pfam" id="PF18765"/>
    </source>
</evidence>
<comment type="caution">
    <text evidence="2">The sequence shown here is derived from an EMBL/GenBank/DDBJ whole genome shotgun (WGS) entry which is preliminary data.</text>
</comment>
<sequence length="198" mass="22533">MTIGGTTDFTGWVYGWIEGAGDYTSPQYPLANCPATLYYDPCPSYIDTPWQSYGLLLYSGATRKITQQGYNNCVTNNSGLHYFIPAGSGGELQSFFMLLYIAIMEPRYIDQVKSAIAEFDPQGSNRYFLFGSAVRKKRFHDIDLGVVGNRASRKKLSELRDRFYDSRIPYKVDVVDFDAANDSFRDYVLQNEPIVWIK</sequence>
<dbReference type="InterPro" id="IPR041633">
    <property type="entry name" value="Polbeta"/>
</dbReference>
<dbReference type="InterPro" id="IPR043519">
    <property type="entry name" value="NT_sf"/>
</dbReference>
<organism evidence="2 3">
    <name type="scientific">Candidatus Kaiserbacteria bacterium GW2011_GWA2_52_12</name>
    <dbReference type="NCBI Taxonomy" id="1618671"/>
    <lineage>
        <taxon>Bacteria</taxon>
        <taxon>Candidatus Kaiseribacteriota</taxon>
    </lineage>
</organism>
<dbReference type="SUPFAM" id="SSF81301">
    <property type="entry name" value="Nucleotidyltransferase"/>
    <property type="match status" value="1"/>
</dbReference>
<accession>A0A0G1WY54</accession>
<name>A0A0G1WY54_9BACT</name>
<dbReference type="Pfam" id="PF18765">
    <property type="entry name" value="Polbeta"/>
    <property type="match status" value="1"/>
</dbReference>
<reference evidence="2 3" key="1">
    <citation type="journal article" date="2015" name="Nature">
        <title>rRNA introns, odd ribosomes, and small enigmatic genomes across a large radiation of phyla.</title>
        <authorList>
            <person name="Brown C.T."/>
            <person name="Hug L.A."/>
            <person name="Thomas B.C."/>
            <person name="Sharon I."/>
            <person name="Castelle C.J."/>
            <person name="Singh A."/>
            <person name="Wilkins M.J."/>
            <person name="Williams K.H."/>
            <person name="Banfield J.F."/>
        </authorList>
    </citation>
    <scope>NUCLEOTIDE SEQUENCE [LARGE SCALE GENOMIC DNA]</scope>
</reference>
<gene>
    <name evidence="2" type="ORF">UY67_C0019G0006</name>
</gene>
<dbReference type="STRING" id="1618671.UY67_C0019G0006"/>
<dbReference type="Gene3D" id="3.30.460.10">
    <property type="entry name" value="Beta Polymerase, domain 2"/>
    <property type="match status" value="1"/>
</dbReference>
<evidence type="ECO:0000313" key="2">
    <source>
        <dbReference type="EMBL" id="KKW23661.1"/>
    </source>
</evidence>
<feature type="domain" description="Polymerase beta nucleotidyltransferase" evidence="1">
    <location>
        <begin position="128"/>
        <end position="194"/>
    </location>
</feature>
<dbReference type="CDD" id="cd05403">
    <property type="entry name" value="NT_KNTase_like"/>
    <property type="match status" value="1"/>
</dbReference>
<evidence type="ECO:0000313" key="3">
    <source>
        <dbReference type="Proteomes" id="UP000034273"/>
    </source>
</evidence>
<dbReference type="AlphaFoldDB" id="A0A0G1WY54"/>
<dbReference type="Proteomes" id="UP000034273">
    <property type="component" value="Unassembled WGS sequence"/>
</dbReference>
<proteinExistence type="predicted"/>
<dbReference type="EMBL" id="LCQW01000019">
    <property type="protein sequence ID" value="KKW23661.1"/>
    <property type="molecule type" value="Genomic_DNA"/>
</dbReference>
<protein>
    <submittedName>
        <fullName evidence="2">Polymerase, beta domain protein region protein</fullName>
    </submittedName>
</protein>